<evidence type="ECO:0000259" key="1">
    <source>
        <dbReference type="Pfam" id="PF13672"/>
    </source>
</evidence>
<proteinExistence type="predicted"/>
<dbReference type="SUPFAM" id="SSF81606">
    <property type="entry name" value="PP2C-like"/>
    <property type="match status" value="1"/>
</dbReference>
<accession>A0A0X8X0V7</accession>
<dbReference type="OrthoDB" id="9805674at2"/>
<reference evidence="2 3" key="1">
    <citation type="submission" date="2015-12" db="EMBL/GenBank/DDBJ databases">
        <title>Genome sequence of Mucilaginibacter gotjawali.</title>
        <authorList>
            <person name="Lee J.S."/>
            <person name="Lee K.C."/>
            <person name="Kim K.K."/>
            <person name="Lee B.W."/>
        </authorList>
    </citation>
    <scope>NUCLEOTIDE SEQUENCE [LARGE SCALE GENOMIC DNA]</scope>
    <source>
        <strain evidence="2 3">SA3-7</strain>
    </source>
</reference>
<dbReference type="Gene3D" id="3.60.40.10">
    <property type="entry name" value="PPM-type phosphatase domain"/>
    <property type="match status" value="1"/>
</dbReference>
<keyword evidence="3" id="KW-1185">Reference proteome</keyword>
<dbReference type="InterPro" id="IPR036457">
    <property type="entry name" value="PPM-type-like_dom_sf"/>
</dbReference>
<dbReference type="RefSeq" id="WP_096351454.1">
    <property type="nucleotide sequence ID" value="NZ_AP017313.1"/>
</dbReference>
<dbReference type="InterPro" id="IPR001932">
    <property type="entry name" value="PPM-type_phosphatase-like_dom"/>
</dbReference>
<dbReference type="AlphaFoldDB" id="A0A0X8X0V7"/>
<gene>
    <name evidence="2" type="ORF">MgSA37_01931</name>
</gene>
<name>A0A0X8X0V7_9SPHI</name>
<feature type="domain" description="PPM-type phosphatase" evidence="1">
    <location>
        <begin position="11"/>
        <end position="232"/>
    </location>
</feature>
<dbReference type="EMBL" id="AP017313">
    <property type="protein sequence ID" value="BAU53760.1"/>
    <property type="molecule type" value="Genomic_DNA"/>
</dbReference>
<evidence type="ECO:0000313" key="2">
    <source>
        <dbReference type="EMBL" id="BAU53760.1"/>
    </source>
</evidence>
<organism evidence="2 3">
    <name type="scientific">Mucilaginibacter gotjawali</name>
    <dbReference type="NCBI Taxonomy" id="1550579"/>
    <lineage>
        <taxon>Bacteria</taxon>
        <taxon>Pseudomonadati</taxon>
        <taxon>Bacteroidota</taxon>
        <taxon>Sphingobacteriia</taxon>
        <taxon>Sphingobacteriales</taxon>
        <taxon>Sphingobacteriaceae</taxon>
        <taxon>Mucilaginibacter</taxon>
    </lineage>
</organism>
<dbReference type="Pfam" id="PF13672">
    <property type="entry name" value="PP2C_2"/>
    <property type="match status" value="1"/>
</dbReference>
<evidence type="ECO:0000313" key="3">
    <source>
        <dbReference type="Proteomes" id="UP000218263"/>
    </source>
</evidence>
<dbReference type="KEGG" id="mgot:MgSA37_01931"/>
<protein>
    <recommendedName>
        <fullName evidence="1">PPM-type phosphatase domain-containing protein</fullName>
    </recommendedName>
</protein>
<dbReference type="Proteomes" id="UP000218263">
    <property type="component" value="Chromosome"/>
</dbReference>
<sequence length="253" mass="27543">MTWKTIGQSVIGTSHLQNGKNCEDAGASRIHRLTNGEDALVCFASDGAGSAVYAAEASSAAVSAAHEFTEALLHDGRELTDAHLVALGEYIYDMLVELAAAKEVPKNEFSCTLLGCIITPRKSGFIQIGDGAIVRNDGSGHFTQIWWPHNGEYQNSTAFIIDDPSLALLQYKVIDEQVTEIAIFTDGLQQLALNHVSMAVHQPFFAGLFPALRRAENEEHLSILNSRLADYLSGNIINNRTDDDKTLLLATRE</sequence>